<organism evidence="2">
    <name type="scientific">Populus alba</name>
    <name type="common">White poplar</name>
    <dbReference type="NCBI Taxonomy" id="43335"/>
    <lineage>
        <taxon>Eukaryota</taxon>
        <taxon>Viridiplantae</taxon>
        <taxon>Streptophyta</taxon>
        <taxon>Embryophyta</taxon>
        <taxon>Tracheophyta</taxon>
        <taxon>Spermatophyta</taxon>
        <taxon>Magnoliopsida</taxon>
        <taxon>eudicotyledons</taxon>
        <taxon>Gunneridae</taxon>
        <taxon>Pentapetalae</taxon>
        <taxon>rosids</taxon>
        <taxon>fabids</taxon>
        <taxon>Malpighiales</taxon>
        <taxon>Salicaceae</taxon>
        <taxon>Saliceae</taxon>
        <taxon>Populus</taxon>
    </lineage>
</organism>
<evidence type="ECO:0000313" key="2">
    <source>
        <dbReference type="EMBL" id="TKR65777.1"/>
    </source>
</evidence>
<dbReference type="Pfam" id="PF14223">
    <property type="entry name" value="Retrotran_gag_2"/>
    <property type="match status" value="1"/>
</dbReference>
<proteinExistence type="predicted"/>
<evidence type="ECO:0000256" key="1">
    <source>
        <dbReference type="SAM" id="MobiDB-lite"/>
    </source>
</evidence>
<comment type="caution">
    <text evidence="2">The sequence shown here is derived from an EMBL/GenBank/DDBJ whole genome shotgun (WGS) entry which is preliminary data.</text>
</comment>
<accession>A0A4U5M9P8</accession>
<gene>
    <name evidence="2" type="ORF">D5086_0000318010</name>
</gene>
<dbReference type="AlphaFoldDB" id="A0A4U5M9P8"/>
<feature type="compositionally biased region" description="Polar residues" evidence="1">
    <location>
        <begin position="279"/>
        <end position="294"/>
    </location>
</feature>
<feature type="region of interest" description="Disordered" evidence="1">
    <location>
        <begin position="270"/>
        <end position="294"/>
    </location>
</feature>
<protein>
    <recommendedName>
        <fullName evidence="3">Retrovirus-related Pol polyprotein from transposon TNT 1-94</fullName>
    </recommendedName>
</protein>
<dbReference type="EMBL" id="RCHU01001245">
    <property type="protein sequence ID" value="TKR65777.1"/>
    <property type="molecule type" value="Genomic_DNA"/>
</dbReference>
<dbReference type="PANTHER" id="PTHR47481:SF2">
    <property type="entry name" value="RETROTRANSPOSON GAG DOMAIN-CONTAINING PROTEIN"/>
    <property type="match status" value="1"/>
</dbReference>
<sequence>MKKNRSTKTLQYQQPVPETKEIRLTIEDKIINLSNSNDSLILATLNASLTEDVLTQIISYSTSRDVWLTLERNFSSLSRAKAIQVRTQLTTIHKGSLSANAYFLSIKRLADELAFAGQPLTADDIITYVLAGLGQEYDSLASIITSRSDFVTLEELYSVLLISESRINHNNQPLQATPSVNVATRHSLPHPSSSSPIHANFHAPNHGSDFYHGRGRCSRFSPHNYGSSTSVTCQLSSSSVLISAGSLSQPLAPRQLPLISPTSPSNYLHDNYISPACNPPSSQLQNDTNQPPSLSPIQQSVLITHPMITRSKNNIYKPKILSDYHIRYPIPKALMTTLHPQNKKPTC</sequence>
<dbReference type="STRING" id="43335.A0A4U5M9P8"/>
<reference evidence="2" key="1">
    <citation type="submission" date="2018-10" db="EMBL/GenBank/DDBJ databases">
        <title>Population genomic analysis revealed the cold adaptation of white poplar.</title>
        <authorList>
            <person name="Liu Y.-J."/>
        </authorList>
    </citation>
    <scope>NUCLEOTIDE SEQUENCE [LARGE SCALE GENOMIC DNA]</scope>
    <source>
        <strain evidence="2">PAL-ZL1</strain>
    </source>
</reference>
<evidence type="ECO:0008006" key="3">
    <source>
        <dbReference type="Google" id="ProtNLM"/>
    </source>
</evidence>
<dbReference type="PANTHER" id="PTHR47481">
    <property type="match status" value="1"/>
</dbReference>
<name>A0A4U5M9P8_POPAL</name>